<dbReference type="RefSeq" id="WP_009828125.1">
    <property type="nucleotide sequence ID" value="NZ_FNPR01000001.1"/>
</dbReference>
<feature type="transmembrane region" description="Helical" evidence="1">
    <location>
        <begin position="25"/>
        <end position="43"/>
    </location>
</feature>
<dbReference type="STRING" id="576131.SAMN05444486_1011254"/>
<dbReference type="GeneID" id="78124026"/>
<sequence length="71" mass="8074">MSTIGYENWAVDLADVGAIYPMQGWEVPMTIIGVLFWLGWHVVQFRSESRELAEAEKNISAEGVKKAIDRY</sequence>
<keyword evidence="1" id="KW-0812">Transmembrane</keyword>
<dbReference type="AlphaFoldDB" id="A0A1H3ISS0"/>
<gene>
    <name evidence="2" type="ORF">SAMN05444486_1011254</name>
</gene>
<dbReference type="Proteomes" id="UP000199026">
    <property type="component" value="Unassembled WGS sequence"/>
</dbReference>
<dbReference type="EMBL" id="FNPR01000001">
    <property type="protein sequence ID" value="SDY30770.1"/>
    <property type="molecule type" value="Genomic_DNA"/>
</dbReference>
<proteinExistence type="predicted"/>
<keyword evidence="1" id="KW-0472">Membrane</keyword>
<organism evidence="2 3">
    <name type="scientific">Lentibacter algarum</name>
    <dbReference type="NCBI Taxonomy" id="576131"/>
    <lineage>
        <taxon>Bacteria</taxon>
        <taxon>Pseudomonadati</taxon>
        <taxon>Pseudomonadota</taxon>
        <taxon>Alphaproteobacteria</taxon>
        <taxon>Rhodobacterales</taxon>
        <taxon>Roseobacteraceae</taxon>
        <taxon>Lentibacter</taxon>
    </lineage>
</organism>
<evidence type="ECO:0000313" key="2">
    <source>
        <dbReference type="EMBL" id="SDY30770.1"/>
    </source>
</evidence>
<name>A0A1H3ISS0_9RHOB</name>
<keyword evidence="1" id="KW-1133">Transmembrane helix</keyword>
<dbReference type="OrthoDB" id="8450688at2"/>
<protein>
    <submittedName>
        <fullName evidence="2">Uncharacterized protein</fullName>
    </submittedName>
</protein>
<keyword evidence="3" id="KW-1185">Reference proteome</keyword>
<evidence type="ECO:0000256" key="1">
    <source>
        <dbReference type="SAM" id="Phobius"/>
    </source>
</evidence>
<accession>A0A1H3ISS0</accession>
<evidence type="ECO:0000313" key="3">
    <source>
        <dbReference type="Proteomes" id="UP000199026"/>
    </source>
</evidence>
<reference evidence="2 3" key="1">
    <citation type="submission" date="2016-10" db="EMBL/GenBank/DDBJ databases">
        <authorList>
            <person name="de Groot N.N."/>
        </authorList>
    </citation>
    <scope>NUCLEOTIDE SEQUENCE [LARGE SCALE GENOMIC DNA]</scope>
    <source>
        <strain evidence="2 3">DSM 24677</strain>
    </source>
</reference>